<feature type="region of interest" description="Disordered" evidence="7">
    <location>
        <begin position="18"/>
        <end position="91"/>
    </location>
</feature>
<organism evidence="10">
    <name type="scientific">Echinostoma caproni</name>
    <dbReference type="NCBI Taxonomy" id="27848"/>
    <lineage>
        <taxon>Eukaryota</taxon>
        <taxon>Metazoa</taxon>
        <taxon>Spiralia</taxon>
        <taxon>Lophotrochozoa</taxon>
        <taxon>Platyhelminthes</taxon>
        <taxon>Trematoda</taxon>
        <taxon>Digenea</taxon>
        <taxon>Plagiorchiida</taxon>
        <taxon>Echinostomata</taxon>
        <taxon>Echinostomatoidea</taxon>
        <taxon>Echinostomatidae</taxon>
        <taxon>Echinostoma</taxon>
    </lineage>
</organism>
<keyword evidence="4 6" id="KW-0168">Coated pit</keyword>
<gene>
    <name evidence="8" type="ORF">ECPE_LOCUS12787</name>
</gene>
<feature type="compositionally biased region" description="Polar residues" evidence="7">
    <location>
        <begin position="74"/>
        <end position="91"/>
    </location>
</feature>
<dbReference type="InterPro" id="IPR000996">
    <property type="entry name" value="Clathrin_L-chain"/>
</dbReference>
<keyword evidence="3 6" id="KW-0472">Membrane</keyword>
<evidence type="ECO:0000313" key="9">
    <source>
        <dbReference type="Proteomes" id="UP000272942"/>
    </source>
</evidence>
<keyword evidence="9" id="KW-1185">Reference proteome</keyword>
<dbReference type="OrthoDB" id="5512at2759"/>
<dbReference type="GO" id="GO:0030130">
    <property type="term" value="C:clathrin coat of trans-Golgi network vesicle"/>
    <property type="evidence" value="ECO:0007669"/>
    <property type="project" value="InterPro"/>
</dbReference>
<dbReference type="Pfam" id="PF01086">
    <property type="entry name" value="Clathrin_lg_ch"/>
    <property type="match status" value="1"/>
</dbReference>
<dbReference type="AlphaFoldDB" id="A0A183B0Q2"/>
<dbReference type="EMBL" id="UZAN01053609">
    <property type="protein sequence ID" value="VDP90059.1"/>
    <property type="molecule type" value="Genomic_DNA"/>
</dbReference>
<protein>
    <recommendedName>
        <fullName evidence="6">Clathrin light chain</fullName>
    </recommendedName>
</protein>
<evidence type="ECO:0000256" key="6">
    <source>
        <dbReference type="RuleBase" id="RU363137"/>
    </source>
</evidence>
<dbReference type="GO" id="GO:0005198">
    <property type="term" value="F:structural molecule activity"/>
    <property type="evidence" value="ECO:0007669"/>
    <property type="project" value="InterPro"/>
</dbReference>
<evidence type="ECO:0000256" key="7">
    <source>
        <dbReference type="SAM" id="MobiDB-lite"/>
    </source>
</evidence>
<reference evidence="10" key="1">
    <citation type="submission" date="2016-06" db="UniProtKB">
        <authorList>
            <consortium name="WormBaseParasite"/>
        </authorList>
    </citation>
    <scope>IDENTIFICATION</scope>
</reference>
<dbReference type="GO" id="GO:0016192">
    <property type="term" value="P:vesicle-mediated transport"/>
    <property type="evidence" value="ECO:0007669"/>
    <property type="project" value="InterPro"/>
</dbReference>
<reference evidence="8 9" key="2">
    <citation type="submission" date="2018-11" db="EMBL/GenBank/DDBJ databases">
        <authorList>
            <consortium name="Pathogen Informatics"/>
        </authorList>
    </citation>
    <scope>NUCLEOTIDE SEQUENCE [LARGE SCALE GENOMIC DNA]</scope>
    <source>
        <strain evidence="8 9">Egypt</strain>
    </source>
</reference>
<dbReference type="GO" id="GO:0030132">
    <property type="term" value="C:clathrin coat of coated pit"/>
    <property type="evidence" value="ECO:0007669"/>
    <property type="project" value="InterPro"/>
</dbReference>
<sequence length="222" mass="25198">MTEFDPVTDFLTREQEALGELGPEINFPNQPDVFANEPTESQENGGFVFLNGEQKQDNAPSPQPFEDAYPQHATGPNYQLSNGLTGLNENTNSVFTANSEANETWRKEFNERVAQKDAAEEKSMAELKESGQKELENWYKHYQNQLKTRAQELRENTDSGTENGDTFGSTTTKPTVGDKEVWERVCDMCDFQVSLRPPPPLMDYNHSRPRFSVQVLDNSHVE</sequence>
<proteinExistence type="inferred from homology"/>
<comment type="similarity">
    <text evidence="2 6">Belongs to the clathrin light chain family.</text>
</comment>
<feature type="compositionally biased region" description="Polar residues" evidence="7">
    <location>
        <begin position="158"/>
        <end position="174"/>
    </location>
</feature>
<dbReference type="GO" id="GO:0006886">
    <property type="term" value="P:intracellular protein transport"/>
    <property type="evidence" value="ECO:0007669"/>
    <property type="project" value="InterPro"/>
</dbReference>
<name>A0A183B0Q2_9TREM</name>
<feature type="region of interest" description="Disordered" evidence="7">
    <location>
        <begin position="154"/>
        <end position="175"/>
    </location>
</feature>
<keyword evidence="5 6" id="KW-0968">Cytoplasmic vesicle</keyword>
<comment type="subcellular location">
    <subcellularLocation>
        <location evidence="1 6">Cytoplasmic vesicle membrane</location>
        <topology evidence="1 6">Peripheral membrane protein</topology>
        <orientation evidence="1 6">Cytoplasmic side</orientation>
    </subcellularLocation>
    <subcellularLocation>
        <location evidence="6">Membrane</location>
        <location evidence="6">Coated pit</location>
        <topology evidence="6">Peripheral membrane protein</topology>
        <orientation evidence="6">Cytoplasmic side</orientation>
    </subcellularLocation>
    <text evidence="6">Cytoplasmic face of coated pits and vesicles.</text>
</comment>
<evidence type="ECO:0000256" key="5">
    <source>
        <dbReference type="ARBA" id="ARBA00023329"/>
    </source>
</evidence>
<evidence type="ECO:0000256" key="2">
    <source>
        <dbReference type="ARBA" id="ARBA00005263"/>
    </source>
</evidence>
<evidence type="ECO:0000313" key="8">
    <source>
        <dbReference type="EMBL" id="VDP90059.1"/>
    </source>
</evidence>
<evidence type="ECO:0000313" key="10">
    <source>
        <dbReference type="WBParaSite" id="ECPE_0001282401-mRNA-1"/>
    </source>
</evidence>
<comment type="function">
    <text evidence="6">Clathrin is the major protein of the polyhedral coat of coated pits and vesicles.</text>
</comment>
<evidence type="ECO:0000256" key="3">
    <source>
        <dbReference type="ARBA" id="ARBA00023136"/>
    </source>
</evidence>
<dbReference type="Proteomes" id="UP000272942">
    <property type="component" value="Unassembled WGS sequence"/>
</dbReference>
<evidence type="ECO:0000256" key="4">
    <source>
        <dbReference type="ARBA" id="ARBA00023176"/>
    </source>
</evidence>
<evidence type="ECO:0000256" key="1">
    <source>
        <dbReference type="ARBA" id="ARBA00004180"/>
    </source>
</evidence>
<dbReference type="WBParaSite" id="ECPE_0001282401-mRNA-1">
    <property type="protein sequence ID" value="ECPE_0001282401-mRNA-1"/>
    <property type="gene ID" value="ECPE_0001282401"/>
</dbReference>
<accession>A0A183B0Q2</accession>